<sequence length="447" mass="50287">MRRLVPFVGPFLILAFLALGFYDERLSVLPFQSRHSTEDNALVDQTLEPGSQTPGLPETLGDHEGRHHEVFSVSTADRKYFPIKFGAQEAINPNIIPHPSLNDTWIIVAQMQESSVKNSVWFAELVCNAVFKKDVLECVEEPMILPIAATSGGNCQGELAYFDLSVGPHDARVFYGPRTPYAIYGSLSAFTCFGQWMQDFRLLVDWGFELFMEKEFRKATELQRPPPYGAVEKNWFVFWDKDEQIYAHYDVAPKRVFAKLEFDGSVGEDLAPLAALNDERCMAKYMPPVAPESESIHQATNSLSITLCKRSDPTCEPNDSNTFILSIFQHKSFYAFHSVYEPYVMLFRQTAPFDIHGISTKPIWIHGRGGPGAGKKPDSFVADAANPWTQTEMFYITSLSWKKQGHRYHGHIDDVLFIAFGIEDSKTAGIDIVAGDLLSDLGLCMDL</sequence>
<proteinExistence type="predicted"/>
<evidence type="ECO:0000313" key="2">
    <source>
        <dbReference type="Proteomes" id="UP000241818"/>
    </source>
</evidence>
<evidence type="ECO:0008006" key="3">
    <source>
        <dbReference type="Google" id="ProtNLM"/>
    </source>
</evidence>
<reference evidence="1 2" key="1">
    <citation type="journal article" date="2018" name="New Phytol.">
        <title>Comparative genomics and transcriptomics depict ericoid mycorrhizal fungi as versatile saprotrophs and plant mutualists.</title>
        <authorList>
            <person name="Martino E."/>
            <person name="Morin E."/>
            <person name="Grelet G.A."/>
            <person name="Kuo A."/>
            <person name="Kohler A."/>
            <person name="Daghino S."/>
            <person name="Barry K.W."/>
            <person name="Cichocki N."/>
            <person name="Clum A."/>
            <person name="Dockter R.B."/>
            <person name="Hainaut M."/>
            <person name="Kuo R.C."/>
            <person name="LaButti K."/>
            <person name="Lindahl B.D."/>
            <person name="Lindquist E.A."/>
            <person name="Lipzen A."/>
            <person name="Khouja H.R."/>
            <person name="Magnuson J."/>
            <person name="Murat C."/>
            <person name="Ohm R.A."/>
            <person name="Singer S.W."/>
            <person name="Spatafora J.W."/>
            <person name="Wang M."/>
            <person name="Veneault-Fourrey C."/>
            <person name="Henrissat B."/>
            <person name="Grigoriev I.V."/>
            <person name="Martin F.M."/>
            <person name="Perotto S."/>
        </authorList>
    </citation>
    <scope>NUCLEOTIDE SEQUENCE [LARGE SCALE GENOMIC DNA]</scope>
    <source>
        <strain evidence="1 2">ATCC 22711</strain>
    </source>
</reference>
<protein>
    <recommendedName>
        <fullName evidence="3">EH domain-containing protein</fullName>
    </recommendedName>
</protein>
<organism evidence="1 2">
    <name type="scientific">Amorphotheca resinae ATCC 22711</name>
    <dbReference type="NCBI Taxonomy" id="857342"/>
    <lineage>
        <taxon>Eukaryota</taxon>
        <taxon>Fungi</taxon>
        <taxon>Dikarya</taxon>
        <taxon>Ascomycota</taxon>
        <taxon>Pezizomycotina</taxon>
        <taxon>Leotiomycetes</taxon>
        <taxon>Helotiales</taxon>
        <taxon>Amorphothecaceae</taxon>
        <taxon>Amorphotheca</taxon>
    </lineage>
</organism>
<dbReference type="RefSeq" id="XP_024722672.1">
    <property type="nucleotide sequence ID" value="XM_024866535.1"/>
</dbReference>
<evidence type="ECO:0000313" key="1">
    <source>
        <dbReference type="EMBL" id="PSS22517.1"/>
    </source>
</evidence>
<name>A0A2T3B6W8_AMORE</name>
<dbReference type="AlphaFoldDB" id="A0A2T3B6W8"/>
<dbReference type="Proteomes" id="UP000241818">
    <property type="component" value="Unassembled WGS sequence"/>
</dbReference>
<dbReference type="GeneID" id="36574616"/>
<dbReference type="STRING" id="857342.A0A2T3B6W8"/>
<dbReference type="InParanoid" id="A0A2T3B6W8"/>
<dbReference type="OrthoDB" id="2522565at2759"/>
<keyword evidence="2" id="KW-1185">Reference proteome</keyword>
<accession>A0A2T3B6W8</accession>
<dbReference type="EMBL" id="KZ679009">
    <property type="protein sequence ID" value="PSS22517.1"/>
    <property type="molecule type" value="Genomic_DNA"/>
</dbReference>
<gene>
    <name evidence="1" type="ORF">M430DRAFT_34358</name>
</gene>